<dbReference type="EMBL" id="OX465084">
    <property type="protein sequence ID" value="CAI9300268.1"/>
    <property type="molecule type" value="Genomic_DNA"/>
</dbReference>
<protein>
    <submittedName>
        <fullName evidence="1">Uncharacterized protein</fullName>
    </submittedName>
</protein>
<organism evidence="1 2">
    <name type="scientific">Lactuca saligna</name>
    <name type="common">Willowleaf lettuce</name>
    <dbReference type="NCBI Taxonomy" id="75948"/>
    <lineage>
        <taxon>Eukaryota</taxon>
        <taxon>Viridiplantae</taxon>
        <taxon>Streptophyta</taxon>
        <taxon>Embryophyta</taxon>
        <taxon>Tracheophyta</taxon>
        <taxon>Spermatophyta</taxon>
        <taxon>Magnoliopsida</taxon>
        <taxon>eudicotyledons</taxon>
        <taxon>Gunneridae</taxon>
        <taxon>Pentapetalae</taxon>
        <taxon>asterids</taxon>
        <taxon>campanulids</taxon>
        <taxon>Asterales</taxon>
        <taxon>Asteraceae</taxon>
        <taxon>Cichorioideae</taxon>
        <taxon>Cichorieae</taxon>
        <taxon>Lactucinae</taxon>
        <taxon>Lactuca</taxon>
    </lineage>
</organism>
<sequence>MLTNKSRKMLKDAFRRLITSQSQKEAYSDPKIVRPEPGEKIARQGNVYSREGAQVQPAICGHAMPRGRMIRDSNRLLTSLEDEQNPFGMKKLVTDNNTDSNRASISLAYKIHCREEPSGVSDAKNKTPNNHAKHKINWHVQKRASDILTQSRGDTPQGHNTYWAKEQRKCEHQQSMEDEIHLFHTQ</sequence>
<evidence type="ECO:0000313" key="2">
    <source>
        <dbReference type="Proteomes" id="UP001177003"/>
    </source>
</evidence>
<gene>
    <name evidence="1" type="ORF">LSALG_LOCUS38921</name>
</gene>
<evidence type="ECO:0000313" key="1">
    <source>
        <dbReference type="EMBL" id="CAI9300268.1"/>
    </source>
</evidence>
<accession>A0AA36ELJ7</accession>
<keyword evidence="2" id="KW-1185">Reference proteome</keyword>
<name>A0AA36ELJ7_LACSI</name>
<reference evidence="1" key="1">
    <citation type="submission" date="2023-04" db="EMBL/GenBank/DDBJ databases">
        <authorList>
            <person name="Vijverberg K."/>
            <person name="Xiong W."/>
            <person name="Schranz E."/>
        </authorList>
    </citation>
    <scope>NUCLEOTIDE SEQUENCE</scope>
</reference>
<proteinExistence type="predicted"/>
<dbReference type="Proteomes" id="UP001177003">
    <property type="component" value="Chromosome 8"/>
</dbReference>
<dbReference type="AlphaFoldDB" id="A0AA36ELJ7"/>